<dbReference type="OrthoDB" id="1728974at2759"/>
<dbReference type="GO" id="GO:0005829">
    <property type="term" value="C:cytosol"/>
    <property type="evidence" value="ECO:0007669"/>
    <property type="project" value="TreeGrafter"/>
</dbReference>
<evidence type="ECO:0000256" key="4">
    <source>
        <dbReference type="ARBA" id="ARBA00022777"/>
    </source>
</evidence>
<dbReference type="AlphaFoldDB" id="A0A316UV39"/>
<dbReference type="PANTHER" id="PTHR10196:SF57">
    <property type="entry name" value="XYLULOSE KINASE"/>
    <property type="match status" value="1"/>
</dbReference>
<evidence type="ECO:0000256" key="2">
    <source>
        <dbReference type="ARBA" id="ARBA00022629"/>
    </source>
</evidence>
<accession>A0A316UV39</accession>
<dbReference type="GO" id="GO:0005997">
    <property type="term" value="P:xylulose metabolic process"/>
    <property type="evidence" value="ECO:0007669"/>
    <property type="project" value="TreeGrafter"/>
</dbReference>
<dbReference type="Pfam" id="PF02782">
    <property type="entry name" value="FGGY_C"/>
    <property type="match status" value="1"/>
</dbReference>
<evidence type="ECO:0000256" key="6">
    <source>
        <dbReference type="RuleBase" id="RU367058"/>
    </source>
</evidence>
<reference evidence="8 9" key="1">
    <citation type="journal article" date="2018" name="Mol. Biol. Evol.">
        <title>Broad Genomic Sampling Reveals a Smut Pathogenic Ancestry of the Fungal Clade Ustilaginomycotina.</title>
        <authorList>
            <person name="Kijpornyongpan T."/>
            <person name="Mondo S.J."/>
            <person name="Barry K."/>
            <person name="Sandor L."/>
            <person name="Lee J."/>
            <person name="Lipzen A."/>
            <person name="Pangilinan J."/>
            <person name="LaButti K."/>
            <person name="Hainaut M."/>
            <person name="Henrissat B."/>
            <person name="Grigoriev I.V."/>
            <person name="Spatafora J.W."/>
            <person name="Aime M.C."/>
        </authorList>
    </citation>
    <scope>NUCLEOTIDE SEQUENCE [LARGE SCALE GENOMIC DNA]</scope>
    <source>
        <strain evidence="8 9">MCA 5214</strain>
    </source>
</reference>
<comment type="function">
    <text evidence="6">Highly specific D-xylulose kinase which participates in the catabolism of xylose. Xylose is a major component of hemicelluloses such as xylan. Most fungi utilize D-xylose via three enzymatic reactions, xylose reductase (XR), xylitol dehydrogenase (XDH), and xylulokinase, to form xylulose 5-phosphate, which enters pentose phosphate pathway.</text>
</comment>
<keyword evidence="9" id="KW-1185">Reference proteome</keyword>
<dbReference type="SUPFAM" id="SSF53067">
    <property type="entry name" value="Actin-like ATPase domain"/>
    <property type="match status" value="2"/>
</dbReference>
<evidence type="ECO:0000313" key="8">
    <source>
        <dbReference type="EMBL" id="PWN29092.1"/>
    </source>
</evidence>
<evidence type="ECO:0000256" key="1">
    <source>
        <dbReference type="ARBA" id="ARBA00009156"/>
    </source>
</evidence>
<comment type="similarity">
    <text evidence="1 6">Belongs to the FGGY kinase family.</text>
</comment>
<dbReference type="PANTHER" id="PTHR10196">
    <property type="entry name" value="SUGAR KINASE"/>
    <property type="match status" value="1"/>
</dbReference>
<keyword evidence="4 6" id="KW-0418">Kinase</keyword>
<dbReference type="Proteomes" id="UP000245884">
    <property type="component" value="Unassembled WGS sequence"/>
</dbReference>
<dbReference type="Gene3D" id="3.30.420.40">
    <property type="match status" value="2"/>
</dbReference>
<dbReference type="InterPro" id="IPR042024">
    <property type="entry name" value="D-XK_euk"/>
</dbReference>
<dbReference type="CDD" id="cd07776">
    <property type="entry name" value="ASKHA_NBD_FGGY_SpXK-like"/>
    <property type="match status" value="1"/>
</dbReference>
<dbReference type="InterPro" id="IPR018485">
    <property type="entry name" value="FGGY_C"/>
</dbReference>
<keyword evidence="6" id="KW-0119">Carbohydrate metabolism</keyword>
<protein>
    <recommendedName>
        <fullName evidence="6">Xylulose kinase</fullName>
        <ecNumber evidence="6">2.7.1.17</ecNumber>
    </recommendedName>
</protein>
<sequence>MDSSTTKSLSPDSNEPLFLGIDVSTQSTKASLLSSSLELLSELAINFDRDLPHYKTSGGVLTGSAGSGEIHSPALMAVESLDLLAEKILAAGWPTQRVKAVSAAGQQHASVYWSRRAPEMLRSVNGSKRLVDQLGSQAFSRAVIPNWQDSSTTAECKAFEAHLGGPTALAKITGSKAYERFTGPQIMRWRREEPEAYEQTERIGLVSSMVTTLLCAGGDGQDGEEIKGIDESDACGMNLWDLSTPKRGWSRPLLELVAGDDAAAADELARKLGAVESDGGRIVGRIGRWWQEKLNFSPDCLVCPATGDNPATLLSLALAPREAMVSLGTSDTLLIPAPSFEPSEAFHVFYHPARVAGRNASESGEGEQGEVVETSSRYFNMLVYKNGSLAREAVRDKYCASSWQEFDRAVRSAWPARGSAPQHMGFYWFKEEIIPPNAKGVHLYTSSKDSQWSSAEEFEAPGATHPHSIISSQLLSFKSRVGAILHENAGGDNEGGLVRIHATGGASSNQTLLETMADVLACPVVRPQQQGNACSVGAALKARWAWERATKPGRERVAFDVCVEEARKEGEAAEQGGQKVKLAAEPDEARTDCWRRFLPTWEELERRALRGE</sequence>
<keyword evidence="3 6" id="KW-0808">Transferase</keyword>
<proteinExistence type="inferred from homology"/>
<gene>
    <name evidence="8" type="ORF">BDZ90DRAFT_231092</name>
</gene>
<keyword evidence="2 6" id="KW-0859">Xylose metabolism</keyword>
<organism evidence="8 9">
    <name type="scientific">Jaminaea rosea</name>
    <dbReference type="NCBI Taxonomy" id="1569628"/>
    <lineage>
        <taxon>Eukaryota</taxon>
        <taxon>Fungi</taxon>
        <taxon>Dikarya</taxon>
        <taxon>Basidiomycota</taxon>
        <taxon>Ustilaginomycotina</taxon>
        <taxon>Exobasidiomycetes</taxon>
        <taxon>Microstromatales</taxon>
        <taxon>Microstromatales incertae sedis</taxon>
        <taxon>Jaminaea</taxon>
    </lineage>
</organism>
<dbReference type="GeneID" id="37027537"/>
<dbReference type="RefSeq" id="XP_025363704.1">
    <property type="nucleotide sequence ID" value="XM_025505714.1"/>
</dbReference>
<dbReference type="InterPro" id="IPR043129">
    <property type="entry name" value="ATPase_NBD"/>
</dbReference>
<dbReference type="STRING" id="1569628.A0A316UV39"/>
<keyword evidence="6" id="KW-0067">ATP-binding</keyword>
<dbReference type="EC" id="2.7.1.17" evidence="6"/>
<comment type="catalytic activity">
    <reaction evidence="5 6">
        <text>D-xylulose + ATP = D-xylulose 5-phosphate + ADP + H(+)</text>
        <dbReference type="Rhea" id="RHEA:10964"/>
        <dbReference type="ChEBI" id="CHEBI:15378"/>
        <dbReference type="ChEBI" id="CHEBI:17140"/>
        <dbReference type="ChEBI" id="CHEBI:30616"/>
        <dbReference type="ChEBI" id="CHEBI:57737"/>
        <dbReference type="ChEBI" id="CHEBI:456216"/>
        <dbReference type="EC" id="2.7.1.17"/>
    </reaction>
</comment>
<evidence type="ECO:0000256" key="5">
    <source>
        <dbReference type="ARBA" id="ARBA00048885"/>
    </source>
</evidence>
<dbReference type="GO" id="GO:0004856">
    <property type="term" value="F:D-xylulokinase activity"/>
    <property type="evidence" value="ECO:0007669"/>
    <property type="project" value="UniProtKB-UniRule"/>
</dbReference>
<evidence type="ECO:0000256" key="3">
    <source>
        <dbReference type="ARBA" id="ARBA00022679"/>
    </source>
</evidence>
<dbReference type="EMBL" id="KZ819664">
    <property type="protein sequence ID" value="PWN29092.1"/>
    <property type="molecule type" value="Genomic_DNA"/>
</dbReference>
<evidence type="ECO:0000313" key="9">
    <source>
        <dbReference type="Proteomes" id="UP000245884"/>
    </source>
</evidence>
<dbReference type="GO" id="GO:0042732">
    <property type="term" value="P:D-xylose metabolic process"/>
    <property type="evidence" value="ECO:0007669"/>
    <property type="project" value="UniProtKB-UniRule"/>
</dbReference>
<dbReference type="GO" id="GO:0005524">
    <property type="term" value="F:ATP binding"/>
    <property type="evidence" value="ECO:0007669"/>
    <property type="project" value="UniProtKB-UniRule"/>
</dbReference>
<feature type="domain" description="Carbohydrate kinase FGGY C-terminal" evidence="7">
    <location>
        <begin position="323"/>
        <end position="546"/>
    </location>
</feature>
<keyword evidence="6" id="KW-0547">Nucleotide-binding</keyword>
<name>A0A316UV39_9BASI</name>
<evidence type="ECO:0000259" key="7">
    <source>
        <dbReference type="Pfam" id="PF02782"/>
    </source>
</evidence>